<evidence type="ECO:0000256" key="11">
    <source>
        <dbReference type="SAM" id="MobiDB-lite"/>
    </source>
</evidence>
<dbReference type="GO" id="GO:0005525">
    <property type="term" value="F:GTP binding"/>
    <property type="evidence" value="ECO:0007669"/>
    <property type="project" value="UniProtKB-KW"/>
</dbReference>
<dbReference type="InterPro" id="IPR024156">
    <property type="entry name" value="Small_GTPase_ARF"/>
</dbReference>
<evidence type="ECO:0000256" key="2">
    <source>
        <dbReference type="ARBA" id="ARBA00005619"/>
    </source>
</evidence>
<keyword evidence="6" id="KW-0256">Endoplasmic reticulum</keyword>
<evidence type="ECO:0000256" key="5">
    <source>
        <dbReference type="ARBA" id="ARBA00022741"/>
    </source>
</evidence>
<evidence type="ECO:0000256" key="9">
    <source>
        <dbReference type="ARBA" id="ARBA00023136"/>
    </source>
</evidence>
<keyword evidence="14" id="KW-1185">Reference proteome</keyword>
<comment type="subcellular location">
    <subcellularLocation>
        <location evidence="1">Endoplasmic reticulum membrane</location>
        <topology evidence="1">Single-pass membrane protein</topology>
    </subcellularLocation>
</comment>
<evidence type="ECO:0000256" key="1">
    <source>
        <dbReference type="ARBA" id="ARBA00004389"/>
    </source>
</evidence>
<dbReference type="GO" id="GO:0005789">
    <property type="term" value="C:endoplasmic reticulum membrane"/>
    <property type="evidence" value="ECO:0007669"/>
    <property type="project" value="UniProtKB-SubCell"/>
</dbReference>
<feature type="region of interest" description="Disordered" evidence="11">
    <location>
        <begin position="183"/>
        <end position="204"/>
    </location>
</feature>
<dbReference type="Proteomes" id="UP000772434">
    <property type="component" value="Unassembled WGS sequence"/>
</dbReference>
<protein>
    <recommendedName>
        <fullName evidence="3">Signal recognition particle receptor subunit beta</fullName>
    </recommendedName>
</protein>
<dbReference type="SUPFAM" id="SSF52540">
    <property type="entry name" value="P-loop containing nucleoside triphosphate hydrolases"/>
    <property type="match status" value="1"/>
</dbReference>
<dbReference type="Gene3D" id="3.40.50.300">
    <property type="entry name" value="P-loop containing nucleotide triphosphate hydrolases"/>
    <property type="match status" value="1"/>
</dbReference>
<evidence type="ECO:0000256" key="12">
    <source>
        <dbReference type="SAM" id="Phobius"/>
    </source>
</evidence>
<dbReference type="InterPro" id="IPR019009">
    <property type="entry name" value="SRP_receptor_beta_su"/>
</dbReference>
<evidence type="ECO:0000256" key="10">
    <source>
        <dbReference type="ARBA" id="ARBA00023170"/>
    </source>
</evidence>
<keyword evidence="10 13" id="KW-0675">Receptor</keyword>
<dbReference type="EMBL" id="JADNRY010000016">
    <property type="protein sequence ID" value="KAF9073694.1"/>
    <property type="molecule type" value="Genomic_DNA"/>
</dbReference>
<keyword evidence="7 12" id="KW-1133">Transmembrane helix</keyword>
<keyword evidence="9 12" id="KW-0472">Membrane</keyword>
<dbReference type="InterPro" id="IPR027417">
    <property type="entry name" value="P-loop_NTPase"/>
</dbReference>
<comment type="similarity">
    <text evidence="2">Belongs to the SRP receptor beta subunit family.</text>
</comment>
<accession>A0A9P5PWC0</accession>
<keyword evidence="4 12" id="KW-0812">Transmembrane</keyword>
<evidence type="ECO:0000256" key="4">
    <source>
        <dbReference type="ARBA" id="ARBA00022692"/>
    </source>
</evidence>
<proteinExistence type="inferred from homology"/>
<keyword evidence="8" id="KW-0342">GTP-binding</keyword>
<comment type="caution">
    <text evidence="13">The sequence shown here is derived from an EMBL/GenBank/DDBJ whole genome shotgun (WGS) entry which is preliminary data.</text>
</comment>
<sequence>MTLSPSPQLLLSSLLLALTSIAIFFFISRRKNQAQRNVLLLTGPSDSGKTAIFSSLIHGHAIPTNTSMQVNSSFITTTQVVDVPGHPRLRDQFKEFLPLAKAVVFVVDANTVSRNAAVAAEHLHSILDAIMAIPPSQPLPTLLILAHKADLIKASSISADTTTLAITRVQTILERELERRRHSGGGVGVESLGEDSEKSSGLDCHGPSGTFKFDNWEGGDVVFLATSVKTSIAPLTEWVEENM</sequence>
<feature type="transmembrane region" description="Helical" evidence="12">
    <location>
        <begin position="6"/>
        <end position="27"/>
    </location>
</feature>
<evidence type="ECO:0000313" key="13">
    <source>
        <dbReference type="EMBL" id="KAF9073694.1"/>
    </source>
</evidence>
<evidence type="ECO:0000256" key="7">
    <source>
        <dbReference type="ARBA" id="ARBA00022989"/>
    </source>
</evidence>
<keyword evidence="5" id="KW-0547">Nucleotide-binding</keyword>
<evidence type="ECO:0000256" key="3">
    <source>
        <dbReference type="ARBA" id="ARBA00020256"/>
    </source>
</evidence>
<organism evidence="13 14">
    <name type="scientific">Rhodocollybia butyracea</name>
    <dbReference type="NCBI Taxonomy" id="206335"/>
    <lineage>
        <taxon>Eukaryota</taxon>
        <taxon>Fungi</taxon>
        <taxon>Dikarya</taxon>
        <taxon>Basidiomycota</taxon>
        <taxon>Agaricomycotina</taxon>
        <taxon>Agaricomycetes</taxon>
        <taxon>Agaricomycetidae</taxon>
        <taxon>Agaricales</taxon>
        <taxon>Marasmiineae</taxon>
        <taxon>Omphalotaceae</taxon>
        <taxon>Rhodocollybia</taxon>
    </lineage>
</organism>
<name>A0A9P5PWC0_9AGAR</name>
<dbReference type="OrthoDB" id="41266at2759"/>
<gene>
    <name evidence="13" type="ORF">BDP27DRAFT_1381496</name>
</gene>
<reference evidence="13" key="1">
    <citation type="submission" date="2020-11" db="EMBL/GenBank/DDBJ databases">
        <authorList>
            <consortium name="DOE Joint Genome Institute"/>
            <person name="Ahrendt S."/>
            <person name="Riley R."/>
            <person name="Andreopoulos W."/>
            <person name="Labutti K."/>
            <person name="Pangilinan J."/>
            <person name="Ruiz-Duenas F.J."/>
            <person name="Barrasa J.M."/>
            <person name="Sanchez-Garcia M."/>
            <person name="Camarero S."/>
            <person name="Miyauchi S."/>
            <person name="Serrano A."/>
            <person name="Linde D."/>
            <person name="Babiker R."/>
            <person name="Drula E."/>
            <person name="Ayuso-Fernandez I."/>
            <person name="Pacheco R."/>
            <person name="Padilla G."/>
            <person name="Ferreira P."/>
            <person name="Barriuso J."/>
            <person name="Kellner H."/>
            <person name="Castanera R."/>
            <person name="Alfaro M."/>
            <person name="Ramirez L."/>
            <person name="Pisabarro A.G."/>
            <person name="Kuo A."/>
            <person name="Tritt A."/>
            <person name="Lipzen A."/>
            <person name="He G."/>
            <person name="Yan M."/>
            <person name="Ng V."/>
            <person name="Cullen D."/>
            <person name="Martin F."/>
            <person name="Rosso M.-N."/>
            <person name="Henrissat B."/>
            <person name="Hibbett D."/>
            <person name="Martinez A.T."/>
            <person name="Grigoriev I.V."/>
        </authorList>
    </citation>
    <scope>NUCLEOTIDE SEQUENCE</scope>
    <source>
        <strain evidence="13">AH 40177</strain>
    </source>
</reference>
<dbReference type="PANTHER" id="PTHR11711">
    <property type="entry name" value="ADP RIBOSYLATION FACTOR-RELATED"/>
    <property type="match status" value="1"/>
</dbReference>
<dbReference type="AlphaFoldDB" id="A0A9P5PWC0"/>
<evidence type="ECO:0000256" key="6">
    <source>
        <dbReference type="ARBA" id="ARBA00022824"/>
    </source>
</evidence>
<evidence type="ECO:0000313" key="14">
    <source>
        <dbReference type="Proteomes" id="UP000772434"/>
    </source>
</evidence>
<dbReference type="Pfam" id="PF09439">
    <property type="entry name" value="SRPRB"/>
    <property type="match status" value="1"/>
</dbReference>
<evidence type="ECO:0000256" key="8">
    <source>
        <dbReference type="ARBA" id="ARBA00023134"/>
    </source>
</evidence>